<dbReference type="EMBL" id="RAXV01000082">
    <property type="protein sequence ID" value="RKG29014.1"/>
    <property type="molecule type" value="Genomic_DNA"/>
</dbReference>
<name>A0A3A8EG62_9GAMM</name>
<dbReference type="RefSeq" id="WP_120403933.1">
    <property type="nucleotide sequence ID" value="NZ_RAXV01000082.1"/>
</dbReference>
<dbReference type="Proteomes" id="UP000282388">
    <property type="component" value="Unassembled WGS sequence"/>
</dbReference>
<evidence type="ECO:0000313" key="1">
    <source>
        <dbReference type="EMBL" id="RKG29014.1"/>
    </source>
</evidence>
<dbReference type="AlphaFoldDB" id="A0A3A8EG62"/>
<comment type="caution">
    <text evidence="1">The sequence shown here is derived from an EMBL/GenBank/DDBJ whole genome shotgun (WGS) entry which is preliminary data.</text>
</comment>
<accession>A0A3A8EG62</accession>
<gene>
    <name evidence="1" type="ORF">D7V32_16910</name>
</gene>
<proteinExistence type="predicted"/>
<dbReference type="OrthoDB" id="9949945at2"/>
<organism evidence="1 2">
    <name type="scientific">Acinetobacter tianfuensis</name>
    <dbReference type="NCBI Taxonomy" id="2419603"/>
    <lineage>
        <taxon>Bacteria</taxon>
        <taxon>Pseudomonadati</taxon>
        <taxon>Pseudomonadota</taxon>
        <taxon>Gammaproteobacteria</taxon>
        <taxon>Moraxellales</taxon>
        <taxon>Moraxellaceae</taxon>
        <taxon>Acinetobacter</taxon>
    </lineage>
</organism>
<keyword evidence="2" id="KW-1185">Reference proteome</keyword>
<evidence type="ECO:0000313" key="2">
    <source>
        <dbReference type="Proteomes" id="UP000282388"/>
    </source>
</evidence>
<protein>
    <submittedName>
        <fullName evidence="1">Uncharacterized protein</fullName>
    </submittedName>
</protein>
<reference evidence="1 2" key="1">
    <citation type="submission" date="2018-09" db="EMBL/GenBank/DDBJ databases">
        <title>The draft genome of Acinetobacter spp. strains.</title>
        <authorList>
            <person name="Qin J."/>
            <person name="Feng Y."/>
            <person name="Zong Z."/>
        </authorList>
    </citation>
    <scope>NUCLEOTIDE SEQUENCE [LARGE SCALE GENOMIC DNA]</scope>
    <source>
        <strain evidence="1 2">WCHAc060012</strain>
    </source>
</reference>
<sequence>MQYDPLDNLHAMSNNIAQKHRLNEIKKNAHDLDDVLTFRVNSALKKEFSRICKENQSSASSELKRYMLKIVEQGSL</sequence>